<gene>
    <name evidence="1" type="ORF">KC19_1G235300</name>
</gene>
<organism evidence="1 2">
    <name type="scientific">Ceratodon purpureus</name>
    <name type="common">Fire moss</name>
    <name type="synonym">Dicranum purpureum</name>
    <dbReference type="NCBI Taxonomy" id="3225"/>
    <lineage>
        <taxon>Eukaryota</taxon>
        <taxon>Viridiplantae</taxon>
        <taxon>Streptophyta</taxon>
        <taxon>Embryophyta</taxon>
        <taxon>Bryophyta</taxon>
        <taxon>Bryophytina</taxon>
        <taxon>Bryopsida</taxon>
        <taxon>Dicranidae</taxon>
        <taxon>Pseudoditrichales</taxon>
        <taxon>Ditrichaceae</taxon>
        <taxon>Ceratodon</taxon>
    </lineage>
</organism>
<sequence length="122" mass="13612">MRLLAVRGLGALQPATLRCELARRCRSSPRYTPRYFKGYIPRVGIPTRAIFYGDSVRSPAFTVQDCGIDARVRREVRVGIDIVLKSPLGSKSTATRRIRMLCQFSSADSAIGIHTLMNLKLT</sequence>
<reference evidence="1" key="1">
    <citation type="submission" date="2020-06" db="EMBL/GenBank/DDBJ databases">
        <title>WGS assembly of Ceratodon purpureus strain R40.</title>
        <authorList>
            <person name="Carey S.B."/>
            <person name="Jenkins J."/>
            <person name="Shu S."/>
            <person name="Lovell J.T."/>
            <person name="Sreedasyam A."/>
            <person name="Maumus F."/>
            <person name="Tiley G.P."/>
            <person name="Fernandez-Pozo N."/>
            <person name="Barry K."/>
            <person name="Chen C."/>
            <person name="Wang M."/>
            <person name="Lipzen A."/>
            <person name="Daum C."/>
            <person name="Saski C.A."/>
            <person name="Payton A.C."/>
            <person name="Mcbreen J.C."/>
            <person name="Conrad R.E."/>
            <person name="Kollar L.M."/>
            <person name="Olsson S."/>
            <person name="Huttunen S."/>
            <person name="Landis J.B."/>
            <person name="Wickett N.J."/>
            <person name="Johnson M.G."/>
            <person name="Rensing S.A."/>
            <person name="Grimwood J."/>
            <person name="Schmutz J."/>
            <person name="Mcdaniel S.F."/>
        </authorList>
    </citation>
    <scope>NUCLEOTIDE SEQUENCE</scope>
    <source>
        <strain evidence="1">R40</strain>
    </source>
</reference>
<keyword evidence="2" id="KW-1185">Reference proteome</keyword>
<comment type="caution">
    <text evidence="1">The sequence shown here is derived from an EMBL/GenBank/DDBJ whole genome shotgun (WGS) entry which is preliminary data.</text>
</comment>
<evidence type="ECO:0000313" key="2">
    <source>
        <dbReference type="Proteomes" id="UP000822688"/>
    </source>
</evidence>
<dbReference type="Proteomes" id="UP000822688">
    <property type="component" value="Chromosome 1"/>
</dbReference>
<evidence type="ECO:0000313" key="1">
    <source>
        <dbReference type="EMBL" id="KAG0592221.1"/>
    </source>
</evidence>
<protein>
    <submittedName>
        <fullName evidence="1">Uncharacterized protein</fullName>
    </submittedName>
</protein>
<name>A0A8T0JBX7_CERPU</name>
<proteinExistence type="predicted"/>
<accession>A0A8T0JBX7</accession>
<dbReference type="EMBL" id="CM026421">
    <property type="protein sequence ID" value="KAG0592221.1"/>
    <property type="molecule type" value="Genomic_DNA"/>
</dbReference>
<dbReference type="AlphaFoldDB" id="A0A8T0JBX7"/>